<comment type="caution">
    <text evidence="1">The sequence shown here is derived from an EMBL/GenBank/DDBJ whole genome shotgun (WGS) entry which is preliminary data.</text>
</comment>
<dbReference type="EMBL" id="BKCP01004450">
    <property type="protein sequence ID" value="GER31305.1"/>
    <property type="molecule type" value="Genomic_DNA"/>
</dbReference>
<accession>A0A5A7PED4</accession>
<dbReference type="Gene3D" id="3.40.50.720">
    <property type="entry name" value="NAD(P)-binding Rossmann-like Domain"/>
    <property type="match status" value="1"/>
</dbReference>
<dbReference type="Proteomes" id="UP000325081">
    <property type="component" value="Unassembled WGS sequence"/>
</dbReference>
<evidence type="ECO:0000313" key="2">
    <source>
        <dbReference type="Proteomes" id="UP000325081"/>
    </source>
</evidence>
<reference evidence="2" key="1">
    <citation type="journal article" date="2019" name="Curr. Biol.">
        <title>Genome Sequence of Striga asiatica Provides Insight into the Evolution of Plant Parasitism.</title>
        <authorList>
            <person name="Yoshida S."/>
            <person name="Kim S."/>
            <person name="Wafula E.K."/>
            <person name="Tanskanen J."/>
            <person name="Kim Y.M."/>
            <person name="Honaas L."/>
            <person name="Yang Z."/>
            <person name="Spallek T."/>
            <person name="Conn C.E."/>
            <person name="Ichihashi Y."/>
            <person name="Cheong K."/>
            <person name="Cui S."/>
            <person name="Der J.P."/>
            <person name="Gundlach H."/>
            <person name="Jiao Y."/>
            <person name="Hori C."/>
            <person name="Ishida J.K."/>
            <person name="Kasahara H."/>
            <person name="Kiba T."/>
            <person name="Kim M.S."/>
            <person name="Koo N."/>
            <person name="Laohavisit A."/>
            <person name="Lee Y.H."/>
            <person name="Lumba S."/>
            <person name="McCourt P."/>
            <person name="Mortimer J.C."/>
            <person name="Mutuku J.M."/>
            <person name="Nomura T."/>
            <person name="Sasaki-Sekimoto Y."/>
            <person name="Seto Y."/>
            <person name="Wang Y."/>
            <person name="Wakatake T."/>
            <person name="Sakakibara H."/>
            <person name="Demura T."/>
            <person name="Yamaguchi S."/>
            <person name="Yoneyama K."/>
            <person name="Manabe R.I."/>
            <person name="Nelson D.C."/>
            <person name="Schulman A.H."/>
            <person name="Timko M.P."/>
            <person name="dePamphilis C.W."/>
            <person name="Choi D."/>
            <person name="Shirasu K."/>
        </authorList>
    </citation>
    <scope>NUCLEOTIDE SEQUENCE [LARGE SCALE GENOMIC DNA]</scope>
    <source>
        <strain evidence="2">cv. UVA1</strain>
    </source>
</reference>
<protein>
    <submittedName>
        <fullName evidence="1">UDP-glucose 6-dehydrogenase family protein</fullName>
    </submittedName>
</protein>
<dbReference type="AlphaFoldDB" id="A0A5A7PED4"/>
<proteinExistence type="predicted"/>
<sequence length="403" mass="44597">MNQIELRIYMLFLSILTEWDEFKELDFQRIYDNMQKPAFVFDGRNMSKSLKPVASSFIFRPAPPLRQRLAPARLRLAPGGTVARWVLADLLVWVDFYRFRAAMAGLVVSLRLHDGDSGVTGVNCRSRGLRFSARAVRSFVRPRLRLLDCVGEGVRRGPLGVGLCVLCDFMYFLWVYSPAGSILGSSRRCPPTQGLKPAVLLKSPRYVFIASLCLSATSSIPACLTLTDLYLLLILVLDRCISRIRPPLSRRIKYLSYFILVARPGSVAAMNAAIRAITSATGWLGGCVLNPVSGTSPSDAAEQLALLTRTISVRSDRDHNSSAAGTTKSNYRWAALRAPIALSYEALVNDGLAWFGIFQLSWLISDLDPVKNQLLCWFNRSIGRKYDTAAHGLSERVGGGEGL</sequence>
<organism evidence="1 2">
    <name type="scientific">Striga asiatica</name>
    <name type="common">Asiatic witchweed</name>
    <name type="synonym">Buchnera asiatica</name>
    <dbReference type="NCBI Taxonomy" id="4170"/>
    <lineage>
        <taxon>Eukaryota</taxon>
        <taxon>Viridiplantae</taxon>
        <taxon>Streptophyta</taxon>
        <taxon>Embryophyta</taxon>
        <taxon>Tracheophyta</taxon>
        <taxon>Spermatophyta</taxon>
        <taxon>Magnoliopsida</taxon>
        <taxon>eudicotyledons</taxon>
        <taxon>Gunneridae</taxon>
        <taxon>Pentapetalae</taxon>
        <taxon>asterids</taxon>
        <taxon>lamiids</taxon>
        <taxon>Lamiales</taxon>
        <taxon>Orobanchaceae</taxon>
        <taxon>Buchnereae</taxon>
        <taxon>Striga</taxon>
    </lineage>
</organism>
<dbReference type="OrthoDB" id="5059218at2759"/>
<gene>
    <name evidence="1" type="ORF">STAS_07301</name>
</gene>
<keyword evidence="2" id="KW-1185">Reference proteome</keyword>
<evidence type="ECO:0000313" key="1">
    <source>
        <dbReference type="EMBL" id="GER31305.1"/>
    </source>
</evidence>
<name>A0A5A7PED4_STRAF</name>